<dbReference type="InterPro" id="IPR005537">
    <property type="entry name" value="RAMP_III_fam"/>
</dbReference>
<evidence type="ECO:0000313" key="5">
    <source>
        <dbReference type="EMBL" id="SFC57981.1"/>
    </source>
</evidence>
<dbReference type="EMBL" id="FOME01000001">
    <property type="protein sequence ID" value="SFC57981.1"/>
    <property type="molecule type" value="Genomic_DNA"/>
</dbReference>
<reference evidence="4" key="2">
    <citation type="submission" date="2016-10" db="EMBL/GenBank/DDBJ databases">
        <authorList>
            <person name="de Groot N.N."/>
        </authorList>
    </citation>
    <scope>NUCLEOTIDE SEQUENCE [LARGE SCALE GENOMIC DNA]</scope>
    <source>
        <strain evidence="4">ATCC 20501</strain>
    </source>
</reference>
<dbReference type="SMR" id="A0A1H5VR66"/>
<dbReference type="PANTHER" id="PTHR35579">
    <property type="entry name" value="CRISPR SYSTEM CMS ENDORIBONUCLEASE CSM3"/>
    <property type="match status" value="1"/>
</dbReference>
<accession>A0A1I1KBP6</accession>
<protein>
    <submittedName>
        <fullName evidence="4">CRISPR/Cas system CSM-associated protein Csm3, group 7 of RAMP superfamily</fullName>
    </submittedName>
</protein>
<dbReference type="Pfam" id="PF03787">
    <property type="entry name" value="RAMPs"/>
    <property type="match status" value="2"/>
</dbReference>
<evidence type="ECO:0000256" key="1">
    <source>
        <dbReference type="ARBA" id="ARBA00023118"/>
    </source>
</evidence>
<feature type="domain" description="CRISPR type III-associated protein" evidence="3">
    <location>
        <begin position="224"/>
        <end position="398"/>
    </location>
</feature>
<evidence type="ECO:0000256" key="2">
    <source>
        <dbReference type="ARBA" id="ARBA00093789"/>
    </source>
</evidence>
<dbReference type="Proteomes" id="UP000236729">
    <property type="component" value="Unassembled WGS sequence"/>
</dbReference>
<gene>
    <name evidence="4" type="ORF">SAMN02982929_00960</name>
    <name evidence="5" type="ORF">SAMN05216506_1011110</name>
</gene>
<dbReference type="RefSeq" id="WP_093346746.1">
    <property type="nucleotide sequence ID" value="NZ_FNVB01000002.1"/>
</dbReference>
<dbReference type="Proteomes" id="UP000199690">
    <property type="component" value="Unassembled WGS sequence"/>
</dbReference>
<evidence type="ECO:0000313" key="7">
    <source>
        <dbReference type="Proteomes" id="UP000236729"/>
    </source>
</evidence>
<evidence type="ECO:0000313" key="6">
    <source>
        <dbReference type="Proteomes" id="UP000199690"/>
    </source>
</evidence>
<evidence type="ECO:0000313" key="4">
    <source>
        <dbReference type="EMBL" id="SEF89730.1"/>
    </source>
</evidence>
<reference evidence="6 7" key="1">
    <citation type="submission" date="2016-10" db="EMBL/GenBank/DDBJ databases">
        <authorList>
            <person name="Varghese N."/>
            <person name="Submissions S."/>
        </authorList>
    </citation>
    <scope>NUCLEOTIDE SEQUENCE [LARGE SCALE GENOMIC DNA]</scope>
    <source>
        <strain evidence="7">ATCC 20501</strain>
        <strain evidence="5 6">CGMCC 4.3529</strain>
    </source>
</reference>
<comment type="subunit">
    <text evidence="2">Part of the Csm effector complex that includes Cas10, Csm2, Csm3, Csm4 and Csm5.</text>
</comment>
<dbReference type="InterPro" id="IPR052216">
    <property type="entry name" value="CRISPR_Csm3_endoribonuclease"/>
</dbReference>
<feature type="domain" description="CRISPR type III-associated protein" evidence="3">
    <location>
        <begin position="25"/>
        <end position="168"/>
    </location>
</feature>
<dbReference type="EMBL" id="FNVB01000002">
    <property type="protein sequence ID" value="SEF89730.1"/>
    <property type="molecule type" value="Genomic_DNA"/>
</dbReference>
<keyword evidence="1" id="KW-0051">Antiviral defense</keyword>
<dbReference type="AlphaFoldDB" id="A0A1H5VR66"/>
<keyword evidence="6" id="KW-1185">Reference proteome</keyword>
<accession>A0A1H5VR66</accession>
<dbReference type="GO" id="GO:0051607">
    <property type="term" value="P:defense response to virus"/>
    <property type="evidence" value="ECO:0007669"/>
    <property type="project" value="UniProtKB-KW"/>
</dbReference>
<sequence length="423" mass="45101">MKSALIRLRLRMETAGGVTAPESAETPEQTLLLRTDTAGKPHLPGATVAGSLRAHTAAQNALKPTEQLPDLFGSQLKSKQRAASPVQVLGTIYRGDGGTDLRRRTAINRERGGADNLTLHTIETLPAGTEFDVVLRWDNPDQRYDAFIDALRVWRPQLGRGGSTGAGFCTVTGLGHQTYDLTTPDGLLAWLAIASTDDYPEPDRFAAQDSHPEALLQVDLDIVDGIHIGAGEATKTEPAGPDISRILCIGNDYIVPGSTLKGVLRSRTEYICRVVGAPACPDQACGECAPCTLFGCGGTERTAHRAKIAIHDAVITDPVLELRHHVALDRFTGGSADGLLYTDEVVTSGSFRLRIDPLVPRPELSRAELLLLEAVVTDLDDGLIGIGARSTAGLGTVRVTSTDWKRPENLADLAGLLTKESAA</sequence>
<dbReference type="CDD" id="cd09726">
    <property type="entry name" value="RAMP_I_III"/>
    <property type="match status" value="2"/>
</dbReference>
<organism evidence="4 7">
    <name type="scientific">Saccharopolyspora kobensis</name>
    <dbReference type="NCBI Taxonomy" id="146035"/>
    <lineage>
        <taxon>Bacteria</taxon>
        <taxon>Bacillati</taxon>
        <taxon>Actinomycetota</taxon>
        <taxon>Actinomycetes</taxon>
        <taxon>Pseudonocardiales</taxon>
        <taxon>Pseudonocardiaceae</taxon>
        <taxon>Saccharopolyspora</taxon>
    </lineage>
</organism>
<dbReference type="PANTHER" id="PTHR35579:SF3">
    <property type="entry name" value="CRISPR SYSTEM CMS ENDORIBONUCLEASE CSM3"/>
    <property type="match status" value="1"/>
</dbReference>
<evidence type="ECO:0000259" key="3">
    <source>
        <dbReference type="Pfam" id="PF03787"/>
    </source>
</evidence>
<name>A0A1H5VR66_9PSEU</name>
<proteinExistence type="predicted"/>